<evidence type="ECO:0000259" key="2">
    <source>
        <dbReference type="PROSITE" id="PS51186"/>
    </source>
</evidence>
<organism evidence="3 4">
    <name type="scientific">Streptomyces niveus</name>
    <name type="common">Streptomyces spheroides</name>
    <dbReference type="NCBI Taxonomy" id="193462"/>
    <lineage>
        <taxon>Bacteria</taxon>
        <taxon>Bacillati</taxon>
        <taxon>Actinomycetota</taxon>
        <taxon>Actinomycetes</taxon>
        <taxon>Kitasatosporales</taxon>
        <taxon>Streptomycetaceae</taxon>
        <taxon>Streptomyces</taxon>
    </lineage>
</organism>
<feature type="domain" description="N-acetyltransferase" evidence="2">
    <location>
        <begin position="3"/>
        <end position="175"/>
    </location>
</feature>
<dbReference type="InterPro" id="IPR016181">
    <property type="entry name" value="Acyl_CoA_acyltransferase"/>
</dbReference>
<dbReference type="EMBL" id="CP109495">
    <property type="protein sequence ID" value="WUX51179.1"/>
    <property type="molecule type" value="Genomic_DNA"/>
</dbReference>
<dbReference type="Proteomes" id="UP001432209">
    <property type="component" value="Chromosome"/>
</dbReference>
<accession>A0ABZ1ZY37</accession>
<proteinExistence type="predicted"/>
<evidence type="ECO:0000313" key="4">
    <source>
        <dbReference type="Proteomes" id="UP001432209"/>
    </source>
</evidence>
<name>A0ABZ1ZY37_STRNV</name>
<dbReference type="PANTHER" id="PTHR13947">
    <property type="entry name" value="GNAT FAMILY N-ACETYLTRANSFERASE"/>
    <property type="match status" value="1"/>
</dbReference>
<keyword evidence="4" id="KW-1185">Reference proteome</keyword>
<dbReference type="RefSeq" id="WP_329074842.1">
    <property type="nucleotide sequence ID" value="NZ_CP109495.1"/>
</dbReference>
<protein>
    <submittedName>
        <fullName evidence="3">GNAT family N-acetyltransferase</fullName>
    </submittedName>
</protein>
<reference evidence="3" key="1">
    <citation type="submission" date="2022-10" db="EMBL/GenBank/DDBJ databases">
        <title>The complete genomes of actinobacterial strains from the NBC collection.</title>
        <authorList>
            <person name="Joergensen T.S."/>
            <person name="Alvarez Arevalo M."/>
            <person name="Sterndorff E.B."/>
            <person name="Faurdal D."/>
            <person name="Vuksanovic O."/>
            <person name="Mourched A.-S."/>
            <person name="Charusanti P."/>
            <person name="Shaw S."/>
            <person name="Blin K."/>
            <person name="Weber T."/>
        </authorList>
    </citation>
    <scope>NUCLEOTIDE SEQUENCE</scope>
    <source>
        <strain evidence="3">NBC_01432</strain>
    </source>
</reference>
<dbReference type="Pfam" id="PF00583">
    <property type="entry name" value="Acetyltransf_1"/>
    <property type="match status" value="1"/>
</dbReference>
<dbReference type="InterPro" id="IPR050769">
    <property type="entry name" value="NAT_camello-type"/>
</dbReference>
<keyword evidence="1" id="KW-0808">Transferase</keyword>
<dbReference type="CDD" id="cd04301">
    <property type="entry name" value="NAT_SF"/>
    <property type="match status" value="1"/>
</dbReference>
<evidence type="ECO:0000313" key="3">
    <source>
        <dbReference type="EMBL" id="WUX51179.1"/>
    </source>
</evidence>
<gene>
    <name evidence="3" type="ORF">OG442_06295</name>
</gene>
<dbReference type="PANTHER" id="PTHR13947:SF37">
    <property type="entry name" value="LD18367P"/>
    <property type="match status" value="1"/>
</dbReference>
<sequence length="178" mass="18919">MGLLVRAMTADDCDAVAAVRIGGWRWAYAGLMPQAYLDAMSVEEDAADQRARLNGTGTTDSRVVNVVAERAGTVVGWGCLGPCRDPDVPDGAGELYALYVGPGHVSTGVGRALARTLVERAAVDGFSSLVLWVLKENDRARRFYEKAGFTPDGAEEPFDVGGALVPEVRYARSLTRAG</sequence>
<evidence type="ECO:0000256" key="1">
    <source>
        <dbReference type="ARBA" id="ARBA00022679"/>
    </source>
</evidence>
<dbReference type="SUPFAM" id="SSF55729">
    <property type="entry name" value="Acyl-CoA N-acyltransferases (Nat)"/>
    <property type="match status" value="1"/>
</dbReference>
<dbReference type="Gene3D" id="3.40.630.30">
    <property type="match status" value="1"/>
</dbReference>
<dbReference type="PROSITE" id="PS51186">
    <property type="entry name" value="GNAT"/>
    <property type="match status" value="1"/>
</dbReference>
<dbReference type="InterPro" id="IPR000182">
    <property type="entry name" value="GNAT_dom"/>
</dbReference>